<dbReference type="SUPFAM" id="SSF52047">
    <property type="entry name" value="RNI-like"/>
    <property type="match status" value="1"/>
</dbReference>
<sequence length="536" mass="60114">MDHGGDEEAAPNSKRAKLAVTGSEDHLSGLPDDVLIHILLKLRDTAFAARTSILSRRWRRVWSLLPEIHFSDATDPRRIRPALAANEAPAILHLAAVAQDASPYSVAAWLQAVAPRLSGDLIFRNVIHSSSTSEERGGFELPCFQNATSIRLSLGFLGLTMPASGVFARLVELSLDHVWIYSPDLLTDVISSRRCPALQRLAIRDARCMGNLAIHSGSLRQMELRNLKGFTKLTIHSESLLKLELSDLRNHQQLTVAAPSLEELTLSSCLLGGQGLSLLVSSISAPQLLVLKWKKNTWYPKYFGLGEMTHLRCLDIDVFLQYGSDDFTDDTDFLMDDDIGFLMDDIVMYNADTLMLLQRFKVIHKLNLRVDYLPCMRANEYLPEDITRLPDITFLSIVMTAHAHSFGACLFHVLGMCTGVRKLALDTPGHFDEVCPSDCPCGQPPNWKSEELMLDCLQEAEISNLRGTEHELAFMERLFSWATVLTQMTVTFDESITESRDIKEFCQKLLSFSRPEVSMGFFVCRHSEKILYVPVD</sequence>
<evidence type="ECO:0000259" key="1">
    <source>
        <dbReference type="Pfam" id="PF00646"/>
    </source>
</evidence>
<dbReference type="InterPro" id="IPR036047">
    <property type="entry name" value="F-box-like_dom_sf"/>
</dbReference>
<evidence type="ECO:0000313" key="3">
    <source>
        <dbReference type="EMBL" id="KAK1601620.1"/>
    </source>
</evidence>
<dbReference type="Pfam" id="PF00646">
    <property type="entry name" value="F-box"/>
    <property type="match status" value="1"/>
</dbReference>
<organism evidence="3 4">
    <name type="scientific">Lolium multiflorum</name>
    <name type="common">Italian ryegrass</name>
    <name type="synonym">Lolium perenne subsp. multiflorum</name>
    <dbReference type="NCBI Taxonomy" id="4521"/>
    <lineage>
        <taxon>Eukaryota</taxon>
        <taxon>Viridiplantae</taxon>
        <taxon>Streptophyta</taxon>
        <taxon>Embryophyta</taxon>
        <taxon>Tracheophyta</taxon>
        <taxon>Spermatophyta</taxon>
        <taxon>Magnoliopsida</taxon>
        <taxon>Liliopsida</taxon>
        <taxon>Poales</taxon>
        <taxon>Poaceae</taxon>
        <taxon>BOP clade</taxon>
        <taxon>Pooideae</taxon>
        <taxon>Poodae</taxon>
        <taxon>Poeae</taxon>
        <taxon>Poeae Chloroplast Group 2 (Poeae type)</taxon>
        <taxon>Loliodinae</taxon>
        <taxon>Loliinae</taxon>
        <taxon>Lolium</taxon>
    </lineage>
</organism>
<dbReference type="AlphaFoldDB" id="A0AAD8QFE6"/>
<dbReference type="InterPro" id="IPR055312">
    <property type="entry name" value="FBL15-like"/>
</dbReference>
<comment type="caution">
    <text evidence="3">The sequence shown here is derived from an EMBL/GenBank/DDBJ whole genome shotgun (WGS) entry which is preliminary data.</text>
</comment>
<evidence type="ECO:0000313" key="4">
    <source>
        <dbReference type="Proteomes" id="UP001231189"/>
    </source>
</evidence>
<dbReference type="Gene3D" id="3.80.10.10">
    <property type="entry name" value="Ribonuclease Inhibitor"/>
    <property type="match status" value="1"/>
</dbReference>
<dbReference type="Proteomes" id="UP001231189">
    <property type="component" value="Unassembled WGS sequence"/>
</dbReference>
<evidence type="ECO:0008006" key="5">
    <source>
        <dbReference type="Google" id="ProtNLM"/>
    </source>
</evidence>
<keyword evidence="4" id="KW-1185">Reference proteome</keyword>
<dbReference type="EMBL" id="JAUUTY010000389">
    <property type="protein sequence ID" value="KAK1601620.1"/>
    <property type="molecule type" value="Genomic_DNA"/>
</dbReference>
<dbReference type="PANTHER" id="PTHR34709">
    <property type="entry name" value="OS10G0396666 PROTEIN"/>
    <property type="match status" value="1"/>
</dbReference>
<accession>A0AAD8QFE6</accession>
<proteinExistence type="predicted"/>
<dbReference type="InterPro" id="IPR001810">
    <property type="entry name" value="F-box_dom"/>
</dbReference>
<dbReference type="SUPFAM" id="SSF81383">
    <property type="entry name" value="F-box domain"/>
    <property type="match status" value="1"/>
</dbReference>
<dbReference type="Pfam" id="PF24758">
    <property type="entry name" value="LRR_At5g56370"/>
    <property type="match status" value="1"/>
</dbReference>
<dbReference type="InterPro" id="IPR032675">
    <property type="entry name" value="LRR_dom_sf"/>
</dbReference>
<gene>
    <name evidence="3" type="ORF">QYE76_016544</name>
</gene>
<feature type="domain" description="F-box/LRR-repeat protein 15/At3g58940/PEG3-like LRR" evidence="2">
    <location>
        <begin position="107"/>
        <end position="224"/>
    </location>
</feature>
<name>A0AAD8QFE6_LOLMU</name>
<reference evidence="3" key="1">
    <citation type="submission" date="2023-07" db="EMBL/GenBank/DDBJ databases">
        <title>A chromosome-level genome assembly of Lolium multiflorum.</title>
        <authorList>
            <person name="Chen Y."/>
            <person name="Copetti D."/>
            <person name="Kolliker R."/>
            <person name="Studer B."/>
        </authorList>
    </citation>
    <scope>NUCLEOTIDE SEQUENCE</scope>
    <source>
        <strain evidence="3">02402/16</strain>
        <tissue evidence="3">Leaf</tissue>
    </source>
</reference>
<protein>
    <recommendedName>
        <fullName evidence="5">F-box domain-containing protein</fullName>
    </recommendedName>
</protein>
<feature type="domain" description="F-box" evidence="1">
    <location>
        <begin position="27"/>
        <end position="65"/>
    </location>
</feature>
<evidence type="ECO:0000259" key="2">
    <source>
        <dbReference type="Pfam" id="PF24758"/>
    </source>
</evidence>
<dbReference type="PANTHER" id="PTHR34709:SF66">
    <property type="entry name" value="F-BOX DOMAIN-CONTAINING PROTEIN"/>
    <property type="match status" value="1"/>
</dbReference>
<dbReference type="InterPro" id="IPR055411">
    <property type="entry name" value="LRR_FXL15/At3g58940/PEG3-like"/>
</dbReference>